<evidence type="ECO:0000256" key="1">
    <source>
        <dbReference type="SAM" id="Phobius"/>
    </source>
</evidence>
<feature type="transmembrane region" description="Helical" evidence="1">
    <location>
        <begin position="132"/>
        <end position="154"/>
    </location>
</feature>
<proteinExistence type="predicted"/>
<feature type="transmembrane region" description="Helical" evidence="1">
    <location>
        <begin position="161"/>
        <end position="178"/>
    </location>
</feature>
<keyword evidence="3" id="KW-1185">Reference proteome</keyword>
<feature type="transmembrane region" description="Helical" evidence="1">
    <location>
        <begin position="45"/>
        <end position="72"/>
    </location>
</feature>
<comment type="caution">
    <text evidence="2">The sequence shown here is derived from an EMBL/GenBank/DDBJ whole genome shotgun (WGS) entry which is preliminary data.</text>
</comment>
<feature type="transmembrane region" description="Helical" evidence="1">
    <location>
        <begin position="16"/>
        <end position="33"/>
    </location>
</feature>
<sequence length="179" mass="20899">MADSQRHFLVAKINKILYFSFPIFISLLFHSLSPTSPSLSLSLCFLYYDFSLSSCFLFLPLLAFLLFLFFVFSFPFFKIYYLSSFPSLCCSISHLFCILYCIPLISHSFTPSSFFFYCSFNHSTSLSPFSQFHFSTLFSFSFFAFFLFLSFFLIAFLRFSYLPFVLFLFLSSLLTPSLS</sequence>
<dbReference type="EMBL" id="CAHIKZ030001269">
    <property type="protein sequence ID" value="CAE1258294.1"/>
    <property type="molecule type" value="Genomic_DNA"/>
</dbReference>
<keyword evidence="1" id="KW-1133">Transmembrane helix</keyword>
<keyword evidence="1" id="KW-0812">Transmembrane</keyword>
<gene>
    <name evidence="2" type="ORF">SPHA_31158</name>
</gene>
<reference evidence="2" key="1">
    <citation type="submission" date="2021-01" db="EMBL/GenBank/DDBJ databases">
        <authorList>
            <person name="Li R."/>
            <person name="Bekaert M."/>
        </authorList>
    </citation>
    <scope>NUCLEOTIDE SEQUENCE</scope>
    <source>
        <strain evidence="2">Farmed</strain>
    </source>
</reference>
<protein>
    <submittedName>
        <fullName evidence="2">Uncharacterized protein</fullName>
    </submittedName>
</protein>
<evidence type="ECO:0000313" key="3">
    <source>
        <dbReference type="Proteomes" id="UP000597762"/>
    </source>
</evidence>
<accession>A0A812C9T0</accession>
<organism evidence="2 3">
    <name type="scientific">Acanthosepion pharaonis</name>
    <name type="common">Pharaoh cuttlefish</name>
    <name type="synonym">Sepia pharaonis</name>
    <dbReference type="NCBI Taxonomy" id="158019"/>
    <lineage>
        <taxon>Eukaryota</taxon>
        <taxon>Metazoa</taxon>
        <taxon>Spiralia</taxon>
        <taxon>Lophotrochozoa</taxon>
        <taxon>Mollusca</taxon>
        <taxon>Cephalopoda</taxon>
        <taxon>Coleoidea</taxon>
        <taxon>Decapodiformes</taxon>
        <taxon>Sepiida</taxon>
        <taxon>Sepiina</taxon>
        <taxon>Sepiidae</taxon>
        <taxon>Acanthosepion</taxon>
    </lineage>
</organism>
<dbReference type="Proteomes" id="UP000597762">
    <property type="component" value="Unassembled WGS sequence"/>
</dbReference>
<keyword evidence="1" id="KW-0472">Membrane</keyword>
<name>A0A812C9T0_ACAPH</name>
<dbReference type="AlphaFoldDB" id="A0A812C9T0"/>
<evidence type="ECO:0000313" key="2">
    <source>
        <dbReference type="EMBL" id="CAE1258294.1"/>
    </source>
</evidence>